<dbReference type="Pfam" id="PF00067">
    <property type="entry name" value="p450"/>
    <property type="match status" value="1"/>
</dbReference>
<dbReference type="RefSeq" id="WP_312986930.1">
    <property type="nucleotide sequence ID" value="NZ_BAAAUI010000021.1"/>
</dbReference>
<dbReference type="GO" id="GO:0016705">
    <property type="term" value="F:oxidoreductase activity, acting on paired donors, with incorporation or reduction of molecular oxygen"/>
    <property type="evidence" value="ECO:0007669"/>
    <property type="project" value="InterPro"/>
</dbReference>
<proteinExistence type="inferred from homology"/>
<dbReference type="AlphaFoldDB" id="A0A7W7C7F6"/>
<evidence type="ECO:0000313" key="8">
    <source>
        <dbReference type="EMBL" id="MBB4675940.1"/>
    </source>
</evidence>
<dbReference type="InterPro" id="IPR002397">
    <property type="entry name" value="Cyt_P450_B"/>
</dbReference>
<dbReference type="Proteomes" id="UP000533598">
    <property type="component" value="Unassembled WGS sequence"/>
</dbReference>
<dbReference type="PANTHER" id="PTHR46696">
    <property type="entry name" value="P450, PUTATIVE (EUROFUNG)-RELATED"/>
    <property type="match status" value="1"/>
</dbReference>
<dbReference type="InterPro" id="IPR001128">
    <property type="entry name" value="Cyt_P450"/>
</dbReference>
<dbReference type="InterPro" id="IPR017972">
    <property type="entry name" value="Cyt_P450_CS"/>
</dbReference>
<gene>
    <name evidence="8" type="ORF">HNR67_002058</name>
</gene>
<name>A0A7W7C7F6_9PSEU</name>
<evidence type="ECO:0000256" key="5">
    <source>
        <dbReference type="ARBA" id="ARBA00023004"/>
    </source>
</evidence>
<keyword evidence="9" id="KW-1185">Reference proteome</keyword>
<keyword evidence="3 7" id="KW-0479">Metal-binding</keyword>
<evidence type="ECO:0000256" key="7">
    <source>
        <dbReference type="RuleBase" id="RU000461"/>
    </source>
</evidence>
<evidence type="ECO:0000256" key="2">
    <source>
        <dbReference type="ARBA" id="ARBA00022617"/>
    </source>
</evidence>
<accession>A0A7W7C7F6</accession>
<protein>
    <submittedName>
        <fullName evidence="8">Cytochrome P450</fullName>
    </submittedName>
</protein>
<dbReference type="GO" id="GO:0020037">
    <property type="term" value="F:heme binding"/>
    <property type="evidence" value="ECO:0007669"/>
    <property type="project" value="InterPro"/>
</dbReference>
<evidence type="ECO:0000313" key="9">
    <source>
        <dbReference type="Proteomes" id="UP000533598"/>
    </source>
</evidence>
<dbReference type="InterPro" id="IPR036396">
    <property type="entry name" value="Cyt_P450_sf"/>
</dbReference>
<comment type="similarity">
    <text evidence="1 7">Belongs to the cytochrome P450 family.</text>
</comment>
<dbReference type="PROSITE" id="PS00086">
    <property type="entry name" value="CYTOCHROME_P450"/>
    <property type="match status" value="1"/>
</dbReference>
<comment type="caution">
    <text evidence="8">The sequence shown here is derived from an EMBL/GenBank/DDBJ whole genome shotgun (WGS) entry which is preliminary data.</text>
</comment>
<keyword evidence="6 7" id="KW-0503">Monooxygenase</keyword>
<keyword evidence="5 7" id="KW-0408">Iron</keyword>
<organism evidence="8 9">
    <name type="scientific">Crossiella cryophila</name>
    <dbReference type="NCBI Taxonomy" id="43355"/>
    <lineage>
        <taxon>Bacteria</taxon>
        <taxon>Bacillati</taxon>
        <taxon>Actinomycetota</taxon>
        <taxon>Actinomycetes</taxon>
        <taxon>Pseudonocardiales</taxon>
        <taxon>Pseudonocardiaceae</taxon>
        <taxon>Crossiella</taxon>
    </lineage>
</organism>
<evidence type="ECO:0000256" key="4">
    <source>
        <dbReference type="ARBA" id="ARBA00023002"/>
    </source>
</evidence>
<dbReference type="EMBL" id="JACHMH010000001">
    <property type="protein sequence ID" value="MBB4675940.1"/>
    <property type="molecule type" value="Genomic_DNA"/>
</dbReference>
<evidence type="ECO:0000256" key="1">
    <source>
        <dbReference type="ARBA" id="ARBA00010617"/>
    </source>
</evidence>
<evidence type="ECO:0000256" key="3">
    <source>
        <dbReference type="ARBA" id="ARBA00022723"/>
    </source>
</evidence>
<keyword evidence="2 7" id="KW-0349">Heme</keyword>
<dbReference type="SUPFAM" id="SSF48264">
    <property type="entry name" value="Cytochrome P450"/>
    <property type="match status" value="1"/>
</dbReference>
<keyword evidence="4 7" id="KW-0560">Oxidoreductase</keyword>
<dbReference type="GO" id="GO:0004497">
    <property type="term" value="F:monooxygenase activity"/>
    <property type="evidence" value="ECO:0007669"/>
    <property type="project" value="UniProtKB-KW"/>
</dbReference>
<dbReference type="Gene3D" id="1.10.630.10">
    <property type="entry name" value="Cytochrome P450"/>
    <property type="match status" value="1"/>
</dbReference>
<dbReference type="FunFam" id="1.10.630.10:FF:000018">
    <property type="entry name" value="Cytochrome P450 monooxygenase"/>
    <property type="match status" value="1"/>
</dbReference>
<reference evidence="8 9" key="1">
    <citation type="submission" date="2020-08" db="EMBL/GenBank/DDBJ databases">
        <title>Sequencing the genomes of 1000 actinobacteria strains.</title>
        <authorList>
            <person name="Klenk H.-P."/>
        </authorList>
    </citation>
    <scope>NUCLEOTIDE SEQUENCE [LARGE SCALE GENOMIC DNA]</scope>
    <source>
        <strain evidence="8 9">DSM 44230</strain>
    </source>
</reference>
<dbReference type="GO" id="GO:0005506">
    <property type="term" value="F:iron ion binding"/>
    <property type="evidence" value="ECO:0007669"/>
    <property type="project" value="InterPro"/>
</dbReference>
<sequence length="409" mass="45415">MATEEPGVCPRLHGAEFDANPYPAYDWLRRNSPVHRIDMPGGAWAWLVTRYDDALEALAHPKLHKSPAKANVVWQRSGMGLPFDHRPTLARNMLNADPPDHARQRQAVSALFSAQRMERLRERCRRITEQAIAGFAPAGKADLIAELAYPLPVTIICDLLGMPQEDRANYHRWAAVIDSSEVAAIDEVWGVTDSLERYVIGLIARKRENPADDLVSALVELQDKKVLSADEVSSMVFLLLIAGHETMVALIGNGLLTLLRNPKYAELARTDSSTLSAIIEEVLRYAGPVRNATWRFAIEPITIGGQLVQAGEPVLVSLLSANHDPEVFDSPAEFDPYRRAQHHLAFGHGPHVCVGQSMSRVLGEVAIGTVLRYLPDLRLAVPAEKLSWWPSAIMRGVYELPVEFTPRKM</sequence>
<evidence type="ECO:0000256" key="6">
    <source>
        <dbReference type="ARBA" id="ARBA00023033"/>
    </source>
</evidence>
<dbReference type="PRINTS" id="PR00359">
    <property type="entry name" value="BP450"/>
</dbReference>
<dbReference type="PANTHER" id="PTHR46696:SF1">
    <property type="entry name" value="CYTOCHROME P450 YJIB-RELATED"/>
    <property type="match status" value="1"/>
</dbReference>
<dbReference type="CDD" id="cd11029">
    <property type="entry name" value="CYP107-like"/>
    <property type="match status" value="1"/>
</dbReference>